<accession>A0A0B7AP08</accession>
<gene>
    <name evidence="1" type="primary">ORF130932</name>
</gene>
<protein>
    <recommendedName>
        <fullName evidence="2">Toll-like receptor 4</fullName>
    </recommendedName>
</protein>
<evidence type="ECO:0000313" key="1">
    <source>
        <dbReference type="EMBL" id="CEK82332.1"/>
    </source>
</evidence>
<sequence length="130" mass="14957">VLDGLSDLNLHTLDLSYNRYIPVQQLTRSMFQNLTSLRVLRFCRYIQKQSFLAYPHVVLALLTNLEELYITGLRYVIFGPGFRNMTSLRKLSLSGRNCFMSGLTNATFKNVNQITSLNISDCDLEDVEKK</sequence>
<organism evidence="1">
    <name type="scientific">Arion vulgaris</name>
    <dbReference type="NCBI Taxonomy" id="1028688"/>
    <lineage>
        <taxon>Eukaryota</taxon>
        <taxon>Metazoa</taxon>
        <taxon>Spiralia</taxon>
        <taxon>Lophotrochozoa</taxon>
        <taxon>Mollusca</taxon>
        <taxon>Gastropoda</taxon>
        <taxon>Heterobranchia</taxon>
        <taxon>Euthyneura</taxon>
        <taxon>Panpulmonata</taxon>
        <taxon>Eupulmonata</taxon>
        <taxon>Stylommatophora</taxon>
        <taxon>Helicina</taxon>
        <taxon>Arionoidea</taxon>
        <taxon>Arionidae</taxon>
        <taxon>Arion</taxon>
    </lineage>
</organism>
<reference evidence="1" key="1">
    <citation type="submission" date="2014-12" db="EMBL/GenBank/DDBJ databases">
        <title>Insight into the proteome of Arion vulgaris.</title>
        <authorList>
            <person name="Aradska J."/>
            <person name="Bulat T."/>
            <person name="Smidak R."/>
            <person name="Sarate P."/>
            <person name="Gangsoo J."/>
            <person name="Sialana F."/>
            <person name="Bilban M."/>
            <person name="Lubec G."/>
        </authorList>
    </citation>
    <scope>NUCLEOTIDE SEQUENCE</scope>
    <source>
        <tissue evidence="1">Skin</tissue>
    </source>
</reference>
<dbReference type="EMBL" id="HACG01035467">
    <property type="protein sequence ID" value="CEK82332.1"/>
    <property type="molecule type" value="Transcribed_RNA"/>
</dbReference>
<dbReference type="SUPFAM" id="SSF52047">
    <property type="entry name" value="RNI-like"/>
    <property type="match status" value="1"/>
</dbReference>
<name>A0A0B7AP08_9EUPU</name>
<dbReference type="Gene3D" id="3.80.10.10">
    <property type="entry name" value="Ribonuclease Inhibitor"/>
    <property type="match status" value="1"/>
</dbReference>
<dbReference type="AlphaFoldDB" id="A0A0B7AP08"/>
<evidence type="ECO:0008006" key="2">
    <source>
        <dbReference type="Google" id="ProtNLM"/>
    </source>
</evidence>
<dbReference type="InterPro" id="IPR032675">
    <property type="entry name" value="LRR_dom_sf"/>
</dbReference>
<proteinExistence type="predicted"/>
<feature type="non-terminal residue" evidence="1">
    <location>
        <position position="130"/>
    </location>
</feature>
<feature type="non-terminal residue" evidence="1">
    <location>
        <position position="1"/>
    </location>
</feature>